<dbReference type="Gene3D" id="3.40.30.10">
    <property type="entry name" value="Glutaredoxin"/>
    <property type="match status" value="1"/>
</dbReference>
<name>Q12IC6_SHEDO</name>
<evidence type="ECO:0000256" key="4">
    <source>
        <dbReference type="PIRSR" id="PIRSR603782-2"/>
    </source>
</evidence>
<feature type="binding site" evidence="3">
    <location>
        <position position="79"/>
    </location>
    <ligand>
        <name>Cu cation</name>
        <dbReference type="ChEBI" id="CHEBI:23378"/>
    </ligand>
</feature>
<dbReference type="SUPFAM" id="SSF52833">
    <property type="entry name" value="Thioredoxin-like"/>
    <property type="match status" value="1"/>
</dbReference>
<evidence type="ECO:0000256" key="1">
    <source>
        <dbReference type="ARBA" id="ARBA00010996"/>
    </source>
</evidence>
<feature type="binding site" evidence="3">
    <location>
        <position position="83"/>
    </location>
    <ligand>
        <name>Cu cation</name>
        <dbReference type="ChEBI" id="CHEBI:23378"/>
    </ligand>
</feature>
<gene>
    <name evidence="6" type="ordered locus">Sden_3525</name>
</gene>
<dbReference type="KEGG" id="sdn:Sden_3525"/>
<proteinExistence type="inferred from homology"/>
<evidence type="ECO:0000256" key="3">
    <source>
        <dbReference type="PIRSR" id="PIRSR603782-1"/>
    </source>
</evidence>
<keyword evidence="2 3" id="KW-0186">Copper</keyword>
<dbReference type="HOGENOM" id="CLU_050131_3_2_6"/>
<evidence type="ECO:0000313" key="7">
    <source>
        <dbReference type="Proteomes" id="UP000001982"/>
    </source>
</evidence>
<dbReference type="AlphaFoldDB" id="Q12IC6"/>
<dbReference type="PANTHER" id="PTHR12151:SF25">
    <property type="entry name" value="LINALOOL DEHYDRATASE_ISOMERASE DOMAIN-CONTAINING PROTEIN"/>
    <property type="match status" value="1"/>
</dbReference>
<dbReference type="InterPro" id="IPR013766">
    <property type="entry name" value="Thioredoxin_domain"/>
</dbReference>
<evidence type="ECO:0000256" key="2">
    <source>
        <dbReference type="ARBA" id="ARBA00023008"/>
    </source>
</evidence>
<dbReference type="InterPro" id="IPR036249">
    <property type="entry name" value="Thioredoxin-like_sf"/>
</dbReference>
<dbReference type="PROSITE" id="PS51352">
    <property type="entry name" value="THIOREDOXIN_2"/>
    <property type="match status" value="1"/>
</dbReference>
<feature type="binding site" evidence="3">
    <location>
        <position position="167"/>
    </location>
    <ligand>
        <name>Cu cation</name>
        <dbReference type="ChEBI" id="CHEBI:23378"/>
    </ligand>
</feature>
<dbReference type="Pfam" id="PF02630">
    <property type="entry name" value="SCO1-SenC"/>
    <property type="match status" value="1"/>
</dbReference>
<dbReference type="STRING" id="318161.Sden_3525"/>
<evidence type="ECO:0000313" key="6">
    <source>
        <dbReference type="EMBL" id="ABE56800.1"/>
    </source>
</evidence>
<reference evidence="6 7" key="1">
    <citation type="submission" date="2006-03" db="EMBL/GenBank/DDBJ databases">
        <title>Complete sequence of Shewanella denitrificans OS217.</title>
        <authorList>
            <consortium name="US DOE Joint Genome Institute"/>
            <person name="Copeland A."/>
            <person name="Lucas S."/>
            <person name="Lapidus A."/>
            <person name="Barry K."/>
            <person name="Detter J.C."/>
            <person name="Glavina del Rio T."/>
            <person name="Hammon N."/>
            <person name="Israni S."/>
            <person name="Dalin E."/>
            <person name="Tice H."/>
            <person name="Pitluck S."/>
            <person name="Brettin T."/>
            <person name="Bruce D."/>
            <person name="Han C."/>
            <person name="Tapia R."/>
            <person name="Gilna P."/>
            <person name="Kiss H."/>
            <person name="Schmutz J."/>
            <person name="Larimer F."/>
            <person name="Land M."/>
            <person name="Hauser L."/>
            <person name="Kyrpides N."/>
            <person name="Lykidis A."/>
            <person name="Richardson P."/>
        </authorList>
    </citation>
    <scope>NUCLEOTIDE SEQUENCE [LARGE SCALE GENOMIC DNA]</scope>
    <source>
        <strain evidence="7">OS217 / ATCC BAA-1090 / DSM 15013</strain>
    </source>
</reference>
<dbReference type="CDD" id="cd02968">
    <property type="entry name" value="SCO"/>
    <property type="match status" value="1"/>
</dbReference>
<keyword evidence="7" id="KW-1185">Reference proteome</keyword>
<dbReference type="GO" id="GO:0046872">
    <property type="term" value="F:metal ion binding"/>
    <property type="evidence" value="ECO:0007669"/>
    <property type="project" value="UniProtKB-KW"/>
</dbReference>
<sequence>MKKLIISFILLFGIGGAALVALSPSKAVNTSPLTLSSGYLFEQPRGLAPFSLEDQSGAEFTQADFAGKWSLVFVGYTSCPDVCPTTLSKLAALFPKLQAVSKVPVQVVFVSADPARDTQQKRLDYINFFNSEFKAVTAPHAKLFPFSRDLGFAYAMVGDGDDYQVDHSASYVLVSPKGEKFAVFKPKPVLGQMGQIDHKELLADLEQIFNRYSNSEA</sequence>
<protein>
    <submittedName>
        <fullName evidence="6">Electron transport protein SCO1/SenC</fullName>
    </submittedName>
</protein>
<organism evidence="6 7">
    <name type="scientific">Shewanella denitrificans (strain OS217 / ATCC BAA-1090 / DSM 15013)</name>
    <dbReference type="NCBI Taxonomy" id="318161"/>
    <lineage>
        <taxon>Bacteria</taxon>
        <taxon>Pseudomonadati</taxon>
        <taxon>Pseudomonadota</taxon>
        <taxon>Gammaproteobacteria</taxon>
        <taxon>Alteromonadales</taxon>
        <taxon>Shewanellaceae</taxon>
        <taxon>Shewanella</taxon>
    </lineage>
</organism>
<keyword evidence="4" id="KW-1015">Disulfide bond</keyword>
<dbReference type="Proteomes" id="UP000001982">
    <property type="component" value="Chromosome"/>
</dbReference>
<dbReference type="InterPro" id="IPR003782">
    <property type="entry name" value="SCO1/SenC"/>
</dbReference>
<dbReference type="eggNOG" id="COG1999">
    <property type="taxonomic scope" value="Bacteria"/>
</dbReference>
<feature type="domain" description="Thioredoxin" evidence="5">
    <location>
        <begin position="41"/>
        <end position="210"/>
    </location>
</feature>
<dbReference type="RefSeq" id="WP_011497940.1">
    <property type="nucleotide sequence ID" value="NC_007954.1"/>
</dbReference>
<dbReference type="PANTHER" id="PTHR12151">
    <property type="entry name" value="ELECTRON TRANSPORT PROTIN SCO1/SENC FAMILY MEMBER"/>
    <property type="match status" value="1"/>
</dbReference>
<keyword evidence="3" id="KW-0479">Metal-binding</keyword>
<evidence type="ECO:0000259" key="5">
    <source>
        <dbReference type="PROSITE" id="PS51352"/>
    </source>
</evidence>
<feature type="disulfide bond" description="Redox-active" evidence="4">
    <location>
        <begin position="79"/>
        <end position="83"/>
    </location>
</feature>
<dbReference type="OrthoDB" id="9790194at2"/>
<accession>Q12IC6</accession>
<comment type="similarity">
    <text evidence="1">Belongs to the SCO1/2 family.</text>
</comment>
<dbReference type="EMBL" id="CP000302">
    <property type="protein sequence ID" value="ABE56800.1"/>
    <property type="molecule type" value="Genomic_DNA"/>
</dbReference>